<evidence type="ECO:0000313" key="1">
    <source>
        <dbReference type="EMBL" id="PKZ64167.1"/>
    </source>
</evidence>
<reference evidence="1 2" key="1">
    <citation type="submission" date="2017-12" db="EMBL/GenBank/DDBJ databases">
        <title>Phylogenetic diversity of female urinary microbiome.</title>
        <authorList>
            <person name="Thomas-White K."/>
            <person name="Wolfe A.J."/>
        </authorList>
    </citation>
    <scope>NUCLEOTIDE SEQUENCE [LARGE SCALE GENOMIC DNA]</scope>
    <source>
        <strain evidence="1 2">UMB0777</strain>
    </source>
</reference>
<proteinExistence type="predicted"/>
<dbReference type="STRING" id="2055.BCM27_22570"/>
<dbReference type="RefSeq" id="WP_064570312.1">
    <property type="nucleotide sequence ID" value="NZ_PKJC01000015.1"/>
</dbReference>
<dbReference type="Gene3D" id="3.30.530.20">
    <property type="match status" value="1"/>
</dbReference>
<evidence type="ECO:0000313" key="2">
    <source>
        <dbReference type="Proteomes" id="UP000234662"/>
    </source>
</evidence>
<dbReference type="InterPro" id="IPR023393">
    <property type="entry name" value="START-like_dom_sf"/>
</dbReference>
<protein>
    <submittedName>
        <fullName evidence="1">Polyketide cyclase</fullName>
    </submittedName>
</protein>
<sequence>MTHDSVAVSLTISATPDEVFATLADPRTHQAIDGTGWVRDAVDTTPLREVGQLFRMNMYHSNHPDGDYLMENRVEVIEPVSAIAWQPGQRNDSGELEFGGWTWRYDLAPVGESCTELTLTYDWSAVPTYIREYIEFPPFADDHLRNSLNHIAELVG</sequence>
<comment type="caution">
    <text evidence="1">The sequence shown here is derived from an EMBL/GenBank/DDBJ whole genome shotgun (WGS) entry which is preliminary data.</text>
</comment>
<dbReference type="AlphaFoldDB" id="A0A2I1R4W5"/>
<gene>
    <name evidence="1" type="ORF">CYJ73_17540</name>
</gene>
<accession>A0A2I1R4W5</accession>
<dbReference type="SUPFAM" id="SSF55961">
    <property type="entry name" value="Bet v1-like"/>
    <property type="match status" value="1"/>
</dbReference>
<organism evidence="1 2">
    <name type="scientific">Gordonia terrae</name>
    <dbReference type="NCBI Taxonomy" id="2055"/>
    <lineage>
        <taxon>Bacteria</taxon>
        <taxon>Bacillati</taxon>
        <taxon>Actinomycetota</taxon>
        <taxon>Actinomycetes</taxon>
        <taxon>Mycobacteriales</taxon>
        <taxon>Gordoniaceae</taxon>
        <taxon>Gordonia</taxon>
    </lineage>
</organism>
<name>A0A2I1R4W5_9ACTN</name>
<dbReference type="EMBL" id="PKJC01000015">
    <property type="protein sequence ID" value="PKZ64167.1"/>
    <property type="molecule type" value="Genomic_DNA"/>
</dbReference>
<dbReference type="Proteomes" id="UP000234662">
    <property type="component" value="Unassembled WGS sequence"/>
</dbReference>